<organism evidence="2 3">
    <name type="scientific">Usitatibacter rugosus</name>
    <dbReference type="NCBI Taxonomy" id="2732067"/>
    <lineage>
        <taxon>Bacteria</taxon>
        <taxon>Pseudomonadati</taxon>
        <taxon>Pseudomonadota</taxon>
        <taxon>Betaproteobacteria</taxon>
        <taxon>Nitrosomonadales</taxon>
        <taxon>Usitatibacteraceae</taxon>
        <taxon>Usitatibacter</taxon>
    </lineage>
</organism>
<name>A0A6M4GSP1_9PROT</name>
<dbReference type="KEGG" id="uru:DSM104443_01165"/>
<evidence type="ECO:0000313" key="3">
    <source>
        <dbReference type="Proteomes" id="UP000501534"/>
    </source>
</evidence>
<proteinExistence type="predicted"/>
<dbReference type="RefSeq" id="WP_212756979.1">
    <property type="nucleotide sequence ID" value="NZ_CP053069.1"/>
</dbReference>
<dbReference type="Proteomes" id="UP000501534">
    <property type="component" value="Chromosome"/>
</dbReference>
<evidence type="ECO:0000256" key="1">
    <source>
        <dbReference type="SAM" id="MobiDB-lite"/>
    </source>
</evidence>
<feature type="region of interest" description="Disordered" evidence="1">
    <location>
        <begin position="243"/>
        <end position="272"/>
    </location>
</feature>
<sequence length="272" mass="30031">MARILELLEEALKTLGPKPPDSAKPAVKKAYSENISRVVSLAVAQELRHRGLEEARPAGADELGDSGAERRMAGGLGAKKVDVTWATAEAGLLLGISIKTINFRDATTKNFQKNLVNRRGDMLMEAVTLHRRFPYAVLVAFFFLDKDAAKDETPQRRSTFVNAHHRLKLFTGRDDPADRDEQFERFYLLLLGASPTEVSIQATLVGKPDEPVDLEDAMDDVLKLVAERNPDFYEFNKGKLRKAGVERAPKASKKSGKASPPVVSDDDDDESV</sequence>
<dbReference type="EMBL" id="CP053069">
    <property type="protein sequence ID" value="QJR10112.1"/>
    <property type="molecule type" value="Genomic_DNA"/>
</dbReference>
<accession>A0A6M4GSP1</accession>
<dbReference type="AlphaFoldDB" id="A0A6M4GSP1"/>
<keyword evidence="3" id="KW-1185">Reference proteome</keyword>
<reference evidence="2 3" key="1">
    <citation type="submission" date="2020-04" db="EMBL/GenBank/DDBJ databases">
        <title>Usitatibacter rugosus gen. nov., sp. nov. and Usitatibacter palustris sp. nov., novel members of Usitatibacteraceae fam. nov. within the order Nitrosomonadales isolated from soil.</title>
        <authorList>
            <person name="Huber K.J."/>
            <person name="Neumann-Schaal M."/>
            <person name="Geppert A."/>
            <person name="Luckner M."/>
            <person name="Wanner G."/>
            <person name="Overmann J."/>
        </authorList>
    </citation>
    <scope>NUCLEOTIDE SEQUENCE [LARGE SCALE GENOMIC DNA]</scope>
    <source>
        <strain evidence="2 3">0125_3</strain>
    </source>
</reference>
<protein>
    <submittedName>
        <fullName evidence="2">Uncharacterized protein</fullName>
    </submittedName>
</protein>
<gene>
    <name evidence="2" type="ORF">DSM104443_01165</name>
</gene>
<evidence type="ECO:0000313" key="2">
    <source>
        <dbReference type="EMBL" id="QJR10112.1"/>
    </source>
</evidence>